<dbReference type="GeneID" id="104605390"/>
<dbReference type="OMA" id="WLFEREN"/>
<comment type="similarity">
    <text evidence="2 13">Belongs to the glutamate-gated ion channel (TC 1.A.10.1) family.</text>
</comment>
<dbReference type="GO" id="GO:0005886">
    <property type="term" value="C:plasma membrane"/>
    <property type="evidence" value="ECO:0000318"/>
    <property type="project" value="GO_Central"/>
</dbReference>
<dbReference type="Gene3D" id="1.10.287.70">
    <property type="match status" value="1"/>
</dbReference>
<dbReference type="SMART" id="SM00079">
    <property type="entry name" value="PBPe"/>
    <property type="match status" value="1"/>
</dbReference>
<evidence type="ECO:0000256" key="3">
    <source>
        <dbReference type="ARBA" id="ARBA00022448"/>
    </source>
</evidence>
<keyword evidence="6" id="KW-1133">Transmembrane helix</keyword>
<dbReference type="Pfam" id="PF01094">
    <property type="entry name" value="ANF_receptor"/>
    <property type="match status" value="1"/>
</dbReference>
<name>A0A1U8AQC8_NELNU</name>
<dbReference type="PANTHER" id="PTHR18966">
    <property type="entry name" value="IONOTROPIC GLUTAMATE RECEPTOR"/>
    <property type="match status" value="1"/>
</dbReference>
<keyword evidence="5" id="KW-0732">Signal</keyword>
<comment type="function">
    <text evidence="13">Glutamate-gated receptor that probably acts as non-selective cation channel.</text>
</comment>
<dbReference type="GO" id="GO:0015276">
    <property type="term" value="F:ligand-gated monoatomic ion channel activity"/>
    <property type="evidence" value="ECO:0000318"/>
    <property type="project" value="GO_Central"/>
</dbReference>
<keyword evidence="4" id="KW-0812">Transmembrane</keyword>
<dbReference type="InterPro" id="IPR017103">
    <property type="entry name" value="Iontropic_Glu_rcpt_pln"/>
</dbReference>
<evidence type="ECO:0000256" key="4">
    <source>
        <dbReference type="ARBA" id="ARBA00022692"/>
    </source>
</evidence>
<dbReference type="SUPFAM" id="SSF53822">
    <property type="entry name" value="Periplasmic binding protein-like I"/>
    <property type="match status" value="1"/>
</dbReference>
<dbReference type="CDD" id="cd13686">
    <property type="entry name" value="GluR_Plant"/>
    <property type="match status" value="1"/>
</dbReference>
<evidence type="ECO:0000256" key="8">
    <source>
        <dbReference type="ARBA" id="ARBA00023136"/>
    </source>
</evidence>
<dbReference type="eggNOG" id="KOG1052">
    <property type="taxonomic scope" value="Eukaryota"/>
</dbReference>
<dbReference type="GO" id="GO:0038023">
    <property type="term" value="F:signaling receptor activity"/>
    <property type="evidence" value="ECO:0000318"/>
    <property type="project" value="GO_Central"/>
</dbReference>
<accession>A0A1U8AQC8</accession>
<dbReference type="InterPro" id="IPR001320">
    <property type="entry name" value="Iontro_rcpt_C"/>
</dbReference>
<dbReference type="Pfam" id="PF00497">
    <property type="entry name" value="SBP_bac_3"/>
    <property type="match status" value="1"/>
</dbReference>
<evidence type="ECO:0000313" key="15">
    <source>
        <dbReference type="RefSeq" id="XP_010268435.1"/>
    </source>
</evidence>
<keyword evidence="9 13" id="KW-0675">Receptor</keyword>
<evidence type="ECO:0000256" key="11">
    <source>
        <dbReference type="ARBA" id="ARBA00023286"/>
    </source>
</evidence>
<keyword evidence="11 13" id="KW-1071">Ligand-gated ion channel</keyword>
<reference evidence="15" key="1">
    <citation type="submission" date="2025-08" db="UniProtKB">
        <authorList>
            <consortium name="RefSeq"/>
        </authorList>
    </citation>
    <scope>IDENTIFICATION</scope>
</reference>
<dbReference type="SMR" id="A0A1U8AQC8"/>
<keyword evidence="14" id="KW-1185">Reference proteome</keyword>
<dbReference type="FunFam" id="1.10.287.70:FF:000037">
    <property type="entry name" value="Glutamate receptor"/>
    <property type="match status" value="1"/>
</dbReference>
<dbReference type="InterPro" id="IPR001638">
    <property type="entry name" value="Solute-binding_3/MltF_N"/>
</dbReference>
<dbReference type="Proteomes" id="UP000189703">
    <property type="component" value="Unplaced"/>
</dbReference>
<evidence type="ECO:0000256" key="2">
    <source>
        <dbReference type="ARBA" id="ARBA00008685"/>
    </source>
</evidence>
<dbReference type="Gene3D" id="3.40.190.10">
    <property type="entry name" value="Periplasmic binding protein-like II"/>
    <property type="match status" value="1"/>
</dbReference>
<dbReference type="Pfam" id="PF00060">
    <property type="entry name" value="Lig_chan"/>
    <property type="match status" value="1"/>
</dbReference>
<evidence type="ECO:0000313" key="14">
    <source>
        <dbReference type="Proteomes" id="UP000189703"/>
    </source>
</evidence>
<organism evidence="14 15">
    <name type="scientific">Nelumbo nucifera</name>
    <name type="common">Sacred lotus</name>
    <dbReference type="NCBI Taxonomy" id="4432"/>
    <lineage>
        <taxon>Eukaryota</taxon>
        <taxon>Viridiplantae</taxon>
        <taxon>Streptophyta</taxon>
        <taxon>Embryophyta</taxon>
        <taxon>Tracheophyta</taxon>
        <taxon>Spermatophyta</taxon>
        <taxon>Magnoliopsida</taxon>
        <taxon>Proteales</taxon>
        <taxon>Nelumbonaceae</taxon>
        <taxon>Nelumbo</taxon>
    </lineage>
</organism>
<dbReference type="OrthoDB" id="5984008at2759"/>
<dbReference type="InterPro" id="IPR015683">
    <property type="entry name" value="Ionotropic_Glu_rcpt"/>
</dbReference>
<evidence type="ECO:0000256" key="13">
    <source>
        <dbReference type="PIRNR" id="PIRNR037090"/>
    </source>
</evidence>
<dbReference type="PIRSF" id="PIRSF037090">
    <property type="entry name" value="Iontro_Glu-like_rcpt_pln"/>
    <property type="match status" value="1"/>
</dbReference>
<dbReference type="AlphaFoldDB" id="A0A1U8AQC8"/>
<evidence type="ECO:0000256" key="6">
    <source>
        <dbReference type="ARBA" id="ARBA00022989"/>
    </source>
</evidence>
<dbReference type="KEGG" id="nnu:104605390"/>
<gene>
    <name evidence="15" type="primary">LOC104605390</name>
</gene>
<evidence type="ECO:0000256" key="5">
    <source>
        <dbReference type="ARBA" id="ARBA00022729"/>
    </source>
</evidence>
<evidence type="ECO:0000256" key="12">
    <source>
        <dbReference type="ARBA" id="ARBA00023303"/>
    </source>
</evidence>
<dbReference type="SUPFAM" id="SSF53850">
    <property type="entry name" value="Periplasmic binding protein-like II"/>
    <property type="match status" value="1"/>
</dbReference>
<keyword evidence="8 13" id="KW-0472">Membrane</keyword>
<evidence type="ECO:0000256" key="10">
    <source>
        <dbReference type="ARBA" id="ARBA00023180"/>
    </source>
</evidence>
<proteinExistence type="inferred from homology"/>
<dbReference type="InterPro" id="IPR001828">
    <property type="entry name" value="ANF_lig-bd_rcpt"/>
</dbReference>
<keyword evidence="3 13" id="KW-0813">Transport</keyword>
<evidence type="ECO:0000256" key="1">
    <source>
        <dbReference type="ARBA" id="ARBA00004141"/>
    </source>
</evidence>
<comment type="subcellular location">
    <subcellularLocation>
        <location evidence="1">Membrane</location>
        <topology evidence="1">Multi-pass membrane protein</topology>
    </subcellularLocation>
</comment>
<keyword evidence="10" id="KW-0325">Glycoprotein</keyword>
<dbReference type="Gene3D" id="3.40.50.2300">
    <property type="match status" value="2"/>
</dbReference>
<dbReference type="RefSeq" id="XP_010268435.1">
    <property type="nucleotide sequence ID" value="XM_010270133.1"/>
</dbReference>
<evidence type="ECO:0000256" key="9">
    <source>
        <dbReference type="ARBA" id="ARBA00023170"/>
    </source>
</evidence>
<keyword evidence="12 13" id="KW-0407">Ion channel</keyword>
<dbReference type="InterPro" id="IPR028082">
    <property type="entry name" value="Peripla_BP_I"/>
</dbReference>
<evidence type="ECO:0000256" key="7">
    <source>
        <dbReference type="ARBA" id="ARBA00023065"/>
    </source>
</evidence>
<keyword evidence="7 13" id="KW-0406">Ion transport</keyword>
<sequence length="761" mass="86011">MKYQSYHFFLLFLCSSLSFYPNMTKGSHVSITSLFHVGVVLDSNSVVGSAVWRCIERALLDFYAIHPSYGSRIILRVRDWKGDAYFSAVSLAMDLIEDVGVQAIIGPDDFLVALGNKVHIPIFSFSSYNFSLSPSQFPYFVRIAQNKDSSHVKEIAGIVQAYQRREVSVIHDDTDESEVVIPYLIDALREIGAQVRQRIILPYTAETEVIMDTLFMLEGTKTRVFIVHLCHSLGSSFILQVKEAGMMKPGYLWIATSAGLTDPTVHKHSTFCRSGEGVIIGVKPKLPPSQVAHMFENHRRRQVQKEDIDMEKIKLNVYAALWAYNALWVMTNAVEKADFGSTKNFWSTADDLSKMLAPKFEMVNATERQNQDKSGNPTHGSVISRRLLTSSGNATENILPNSTVQPEVTCKNASDVEILKIAVPYNTTFDSFVSVRNSMFNGFSIEVFDAVMSKLHYCYKYVAFDFGDSYNSMTDMVYHQEFDGAVGDITITAHRLNIVDFTQPYTGSGVRMIVPIQHERDTDGLWWFFKPFTLQLWLTTFVVFILKGVLVWLFENGKNPEFQGEHQLGRVLYFSFSLFVFAQKENLQTNYSRFVIYLWMFTLFVIVASYNANLTSILTVDNLRPSVTSLDQLVNDGSYVGYQKGSFVYDLLKERFPKEKLINLSTPTEFAQALSNKSVAAIVEEVPVINVFLKMYCNQFTIAGPTIQTGGFGFAFQKKYSTMISEVSEQILAISENQVLDGIENKYFGHQTCLDPSVQPS</sequence>
<protein>
    <recommendedName>
        <fullName evidence="13">Glutamate receptor</fullName>
    </recommendedName>
</protein>